<name>A0A139I0Y9_9PEZI</name>
<protein>
    <submittedName>
        <fullName evidence="2">Uncharacterized protein</fullName>
    </submittedName>
</protein>
<gene>
    <name evidence="2" type="ORF">AC579_7313</name>
</gene>
<evidence type="ECO:0000256" key="1">
    <source>
        <dbReference type="SAM" id="MobiDB-lite"/>
    </source>
</evidence>
<dbReference type="EMBL" id="LFZO01000453">
    <property type="protein sequence ID" value="KXT08394.1"/>
    <property type="molecule type" value="Genomic_DNA"/>
</dbReference>
<evidence type="ECO:0000313" key="2">
    <source>
        <dbReference type="EMBL" id="KXT08394.1"/>
    </source>
</evidence>
<accession>A0A139I0Y9</accession>
<comment type="caution">
    <text evidence="2">The sequence shown here is derived from an EMBL/GenBank/DDBJ whole genome shotgun (WGS) entry which is preliminary data.</text>
</comment>
<keyword evidence="3" id="KW-1185">Reference proteome</keyword>
<reference evidence="2 3" key="1">
    <citation type="submission" date="2015-07" db="EMBL/GenBank/DDBJ databases">
        <title>Comparative genomics of the Sigatoka disease complex on banana suggests a link between parallel evolutionary changes in Pseudocercospora fijiensis and Pseudocercospora eumusae and increased virulence on the banana host.</title>
        <authorList>
            <person name="Chang T.-C."/>
            <person name="Salvucci A."/>
            <person name="Crous P.W."/>
            <person name="Stergiopoulos I."/>
        </authorList>
    </citation>
    <scope>NUCLEOTIDE SEQUENCE [LARGE SCALE GENOMIC DNA]</scope>
    <source>
        <strain evidence="2 3">CBS 116634</strain>
    </source>
</reference>
<dbReference type="OrthoDB" id="10335239at2759"/>
<dbReference type="AlphaFoldDB" id="A0A139I0Y9"/>
<dbReference type="Proteomes" id="UP000073492">
    <property type="component" value="Unassembled WGS sequence"/>
</dbReference>
<proteinExistence type="predicted"/>
<evidence type="ECO:0000313" key="3">
    <source>
        <dbReference type="Proteomes" id="UP000073492"/>
    </source>
</evidence>
<feature type="region of interest" description="Disordered" evidence="1">
    <location>
        <begin position="1"/>
        <end position="63"/>
    </location>
</feature>
<organism evidence="2 3">
    <name type="scientific">Pseudocercospora musae</name>
    <dbReference type="NCBI Taxonomy" id="113226"/>
    <lineage>
        <taxon>Eukaryota</taxon>
        <taxon>Fungi</taxon>
        <taxon>Dikarya</taxon>
        <taxon>Ascomycota</taxon>
        <taxon>Pezizomycotina</taxon>
        <taxon>Dothideomycetes</taxon>
        <taxon>Dothideomycetidae</taxon>
        <taxon>Mycosphaerellales</taxon>
        <taxon>Mycosphaerellaceae</taxon>
        <taxon>Pseudocercospora</taxon>
    </lineage>
</organism>
<sequence length="214" mass="23231">MAIPPHVKRQLAEKPTPTTNAKGTSRSSSPMSVAPKFSGAKELFNSKHHNSVQTSSSPGIIKKQIGEIKRDRTDIGANDQASENKIMASAPPLIRCGGECGAMKHKSRFAPEDLQAIVLPRARASTSQLVAKESMITCVPCQLATKASVASKDNSVPPKSQGPPLLEEATTVDANKEDNMNTCDSETDEYDFVRVNLGELERDKLEYDKCDLYD</sequence>
<feature type="compositionally biased region" description="Polar residues" evidence="1">
    <location>
        <begin position="16"/>
        <end position="31"/>
    </location>
</feature>